<dbReference type="EMBL" id="MT947597">
    <property type="protein sequence ID" value="QTA93998.1"/>
    <property type="molecule type" value="Genomic_DNA"/>
</dbReference>
<name>A0A8A3YGG4_9HYME</name>
<evidence type="ECO:0000256" key="1">
    <source>
        <dbReference type="SAM" id="Phobius"/>
    </source>
</evidence>
<keyword evidence="1" id="KW-0812">Transmembrane</keyword>
<accession>A0A8A3YGG4</accession>
<feature type="transmembrane region" description="Helical" evidence="1">
    <location>
        <begin position="96"/>
        <end position="113"/>
    </location>
</feature>
<protein>
    <submittedName>
        <fullName evidence="2">NADH dehydrogenase subunit 6</fullName>
    </submittedName>
</protein>
<evidence type="ECO:0000313" key="2">
    <source>
        <dbReference type="EMBL" id="QTA93998.1"/>
    </source>
</evidence>
<keyword evidence="1" id="KW-1133">Transmembrane helix</keyword>
<proteinExistence type="predicted"/>
<keyword evidence="1" id="KW-0472">Membrane</keyword>
<organism evidence="2">
    <name type="scientific">Eupristina koningsbergeri</name>
    <dbReference type="NCBI Taxonomy" id="318089"/>
    <lineage>
        <taxon>Eukaryota</taxon>
        <taxon>Metazoa</taxon>
        <taxon>Ecdysozoa</taxon>
        <taxon>Arthropoda</taxon>
        <taxon>Hexapoda</taxon>
        <taxon>Insecta</taxon>
        <taxon>Pterygota</taxon>
        <taxon>Neoptera</taxon>
        <taxon>Endopterygota</taxon>
        <taxon>Hymenoptera</taxon>
        <taxon>Apocrita</taxon>
        <taxon>Proctotrupomorpha</taxon>
        <taxon>Chalcidoidea</taxon>
        <taxon>Agaonidae</taxon>
        <taxon>Agaoninae</taxon>
        <taxon>Eupristina</taxon>
    </lineage>
</organism>
<keyword evidence="2" id="KW-0496">Mitochondrion</keyword>
<sequence length="189" mass="22463">MDLYSMMINLPNLIMMMIMISMNPMKNKHPLSAAIILVLLLMMSSYMFSMMYNTHQYSMILFLIMIGGLLIMFLYFCSFTNNKPMIMINMFSLKNLIELSMLMILYISLNYMLNNSMNWMYSSTMNEISSLFNYLMINIYNNFSEKINFFYNYNEIALTLYIFIFLAICLTVVVKLCMMKKMNLRKMSI</sequence>
<dbReference type="AlphaFoldDB" id="A0A8A3YGG4"/>
<feature type="transmembrane region" description="Helical" evidence="1">
    <location>
        <begin position="156"/>
        <end position="178"/>
    </location>
</feature>
<gene>
    <name evidence="2" type="primary">ND6</name>
</gene>
<feature type="transmembrane region" description="Helical" evidence="1">
    <location>
        <begin position="57"/>
        <end position="76"/>
    </location>
</feature>
<reference evidence="2" key="1">
    <citation type="journal article" name="Insects">
        <title>Tracking the Distribution and Burst of Nuclear Mitochondrial DNA Sequences (NUMTs) in Fig Wasp Genomes.</title>
        <authorList>
            <person name="Wang J.X."/>
            <person name="Liu J."/>
            <person name="Miao Y.H."/>
            <person name="Huang D.W."/>
            <person name="Xiao J.H."/>
        </authorList>
    </citation>
    <scope>NUCLEOTIDE SEQUENCE</scope>
</reference>
<geneLocation type="mitochondrion" evidence="2"/>